<comment type="caution">
    <text evidence="3">The sequence shown here is derived from an EMBL/GenBank/DDBJ whole genome shotgun (WGS) entry which is preliminary data.</text>
</comment>
<dbReference type="GO" id="GO:0004067">
    <property type="term" value="F:asparaginase activity"/>
    <property type="evidence" value="ECO:0007669"/>
    <property type="project" value="UniProtKB-UniRule"/>
</dbReference>
<evidence type="ECO:0000256" key="1">
    <source>
        <dbReference type="ARBA" id="ARBA00010518"/>
    </source>
</evidence>
<dbReference type="InterPro" id="IPR020827">
    <property type="entry name" value="Asparaginase/glutaminase_AS1"/>
</dbReference>
<evidence type="ECO:0000256" key="2">
    <source>
        <dbReference type="PROSITE-ProRule" id="PRU10099"/>
    </source>
</evidence>
<dbReference type="InterPro" id="IPR006034">
    <property type="entry name" value="Asparaginase/glutaminase-like"/>
</dbReference>
<dbReference type="GO" id="GO:0006520">
    <property type="term" value="P:amino acid metabolic process"/>
    <property type="evidence" value="ECO:0007669"/>
    <property type="project" value="InterPro"/>
</dbReference>
<feature type="active site" evidence="2">
    <location>
        <position position="26"/>
    </location>
</feature>
<protein>
    <submittedName>
        <fullName evidence="3">L-asparaginase</fullName>
    </submittedName>
</protein>
<proteinExistence type="inferred from homology"/>
<accession>A0A6L3NFV5</accession>
<dbReference type="PROSITE" id="PS00144">
    <property type="entry name" value="ASN_GLN_ASE_1"/>
    <property type="match status" value="1"/>
</dbReference>
<dbReference type="InterPro" id="IPR036152">
    <property type="entry name" value="Asp/glu_Ase-like_sf"/>
</dbReference>
<dbReference type="Proteomes" id="UP000473571">
    <property type="component" value="Unassembled WGS sequence"/>
</dbReference>
<reference evidence="3 4" key="1">
    <citation type="submission" date="2019-09" db="EMBL/GenBank/DDBJ databases">
        <title>Draft genome sequences of 48 bacterial type strains from the CCUG.</title>
        <authorList>
            <person name="Tunovic T."/>
            <person name="Pineiro-Iglesias B."/>
            <person name="Unosson C."/>
            <person name="Inganas E."/>
            <person name="Ohlen M."/>
            <person name="Cardew S."/>
            <person name="Jensie-Markopoulos S."/>
            <person name="Salva-Serra F."/>
            <person name="Jaen-Luchoro D."/>
            <person name="Karlsson R."/>
            <person name="Svensson-Stadler L."/>
            <person name="Chun J."/>
            <person name="Moore E."/>
        </authorList>
    </citation>
    <scope>NUCLEOTIDE SEQUENCE [LARGE SCALE GENOMIC DNA]</scope>
    <source>
        <strain evidence="3 4">CCUG 65687</strain>
    </source>
</reference>
<dbReference type="PIRSF" id="PIRSF001220">
    <property type="entry name" value="L-ASNase_gatD"/>
    <property type="match status" value="1"/>
</dbReference>
<sequence>MNTPNSATSSSAPALPRIAVLATGGTIAGAAPDAASTAGYQA</sequence>
<dbReference type="SUPFAM" id="SSF53774">
    <property type="entry name" value="Glutaminase/Asparaginase"/>
    <property type="match status" value="1"/>
</dbReference>
<dbReference type="AlphaFoldDB" id="A0A6L3NFV5"/>
<name>A0A6L3NFV5_9BURK</name>
<evidence type="ECO:0000313" key="3">
    <source>
        <dbReference type="EMBL" id="KAB0664943.1"/>
    </source>
</evidence>
<organism evidence="3 4">
    <name type="scientific">Burkholderia territorii</name>
    <dbReference type="NCBI Taxonomy" id="1503055"/>
    <lineage>
        <taxon>Bacteria</taxon>
        <taxon>Pseudomonadati</taxon>
        <taxon>Pseudomonadota</taxon>
        <taxon>Betaproteobacteria</taxon>
        <taxon>Burkholderiales</taxon>
        <taxon>Burkholderiaceae</taxon>
        <taxon>Burkholderia</taxon>
        <taxon>Burkholderia cepacia complex</taxon>
    </lineage>
</organism>
<dbReference type="PROSITE" id="PS51732">
    <property type="entry name" value="ASN_GLN_ASE_3"/>
    <property type="match status" value="1"/>
</dbReference>
<comment type="similarity">
    <text evidence="1">Belongs to the asparaginase 1 family.</text>
</comment>
<feature type="non-terminal residue" evidence="3">
    <location>
        <position position="42"/>
    </location>
</feature>
<evidence type="ECO:0000313" key="4">
    <source>
        <dbReference type="Proteomes" id="UP000473571"/>
    </source>
</evidence>
<dbReference type="PIRSF" id="PIRSF500176">
    <property type="entry name" value="L_ASNase"/>
    <property type="match status" value="1"/>
</dbReference>
<gene>
    <name evidence="3" type="ORF">F7R13_19470</name>
</gene>
<dbReference type="EMBL" id="VZOL01000286">
    <property type="protein sequence ID" value="KAB0664943.1"/>
    <property type="molecule type" value="Genomic_DNA"/>
</dbReference>